<comment type="caution">
    <text evidence="1">The sequence shown here is derived from an EMBL/GenBank/DDBJ whole genome shotgun (WGS) entry which is preliminary data.</text>
</comment>
<reference evidence="1 2" key="1">
    <citation type="submission" date="2018-06" db="EMBL/GenBank/DDBJ databases">
        <authorList>
            <consortium name="Pathogen Informatics"/>
            <person name="Doyle S."/>
        </authorList>
    </citation>
    <scope>NUCLEOTIDE SEQUENCE [LARGE SCALE GENOMIC DNA]</scope>
    <source>
        <strain evidence="1 2">NCTC9177</strain>
    </source>
</reference>
<name>A0A7H4MP56_KLEVA</name>
<evidence type="ECO:0000313" key="1">
    <source>
        <dbReference type="EMBL" id="STS92106.1"/>
    </source>
</evidence>
<organism evidence="1 2">
    <name type="scientific">Klebsiella variicola</name>
    <dbReference type="NCBI Taxonomy" id="244366"/>
    <lineage>
        <taxon>Bacteria</taxon>
        <taxon>Pseudomonadati</taxon>
        <taxon>Pseudomonadota</taxon>
        <taxon>Gammaproteobacteria</taxon>
        <taxon>Enterobacterales</taxon>
        <taxon>Enterobacteriaceae</taxon>
        <taxon>Klebsiella/Raoultella group</taxon>
        <taxon>Klebsiella</taxon>
        <taxon>Klebsiella pneumoniae complex</taxon>
    </lineage>
</organism>
<accession>A0A7H4MP56</accession>
<dbReference type="EMBL" id="UGKR01000003">
    <property type="protein sequence ID" value="STS92106.1"/>
    <property type="molecule type" value="Genomic_DNA"/>
</dbReference>
<dbReference type="Proteomes" id="UP000254545">
    <property type="component" value="Unassembled WGS sequence"/>
</dbReference>
<protein>
    <submittedName>
        <fullName evidence="1">Uncharacterized protein</fullName>
    </submittedName>
</protein>
<sequence length="105" mass="11876">MNDIQKVQYDQIIDSVNFALRSLSELFEVHGMHGMYDLTNPNLDQLKAVFHQMKEGISKVAENFETMVATARDMDAANASINVMNIKQGLNYAESLLLAIEEIRL</sequence>
<proteinExistence type="predicted"/>
<evidence type="ECO:0000313" key="2">
    <source>
        <dbReference type="Proteomes" id="UP000254545"/>
    </source>
</evidence>
<dbReference type="AlphaFoldDB" id="A0A7H4MP56"/>
<gene>
    <name evidence="1" type="ORF">NCTC9177_06037</name>
</gene>